<protein>
    <submittedName>
        <fullName evidence="5">Phosphotransferase system HPr-related protein</fullName>
    </submittedName>
</protein>
<dbReference type="Pfam" id="PF00381">
    <property type="entry name" value="PTS-HPr"/>
    <property type="match status" value="1"/>
</dbReference>
<evidence type="ECO:0000313" key="6">
    <source>
        <dbReference type="Proteomes" id="UP000663586"/>
    </source>
</evidence>
<dbReference type="SUPFAM" id="SSF55594">
    <property type="entry name" value="HPr-like"/>
    <property type="match status" value="1"/>
</dbReference>
<dbReference type="AlphaFoldDB" id="A0A897MLG6"/>
<name>A0A897MLG6_9EURY</name>
<evidence type="ECO:0000313" key="5">
    <source>
        <dbReference type="EMBL" id="QSG01457.1"/>
    </source>
</evidence>
<evidence type="ECO:0000256" key="2">
    <source>
        <dbReference type="ARBA" id="ARBA00022490"/>
    </source>
</evidence>
<dbReference type="GO" id="GO:0005737">
    <property type="term" value="C:cytoplasm"/>
    <property type="evidence" value="ECO:0007669"/>
    <property type="project" value="UniProtKB-SubCell"/>
</dbReference>
<dbReference type="PRINTS" id="PR00107">
    <property type="entry name" value="PHOSPHOCPHPR"/>
</dbReference>
<dbReference type="CDD" id="cd00367">
    <property type="entry name" value="PTS-HPr_like"/>
    <property type="match status" value="1"/>
</dbReference>
<dbReference type="RefSeq" id="WP_310736980.1">
    <property type="nucleotide sequence ID" value="NZ_CP064786.1"/>
</dbReference>
<dbReference type="PANTHER" id="PTHR33705:SF2">
    <property type="entry name" value="PHOSPHOCARRIER PROTEIN NPR"/>
    <property type="match status" value="1"/>
</dbReference>
<feature type="domain" description="HPr" evidence="4">
    <location>
        <begin position="1"/>
        <end position="90"/>
    </location>
</feature>
<dbReference type="InterPro" id="IPR035895">
    <property type="entry name" value="HPr-like_sf"/>
</dbReference>
<dbReference type="Proteomes" id="UP000663586">
    <property type="component" value="Chromosome"/>
</dbReference>
<gene>
    <name evidence="5" type="primary">fruB</name>
    <name evidence="5" type="ORF">AArcS_0222</name>
</gene>
<dbReference type="EMBL" id="CP064786">
    <property type="protein sequence ID" value="QSG01457.1"/>
    <property type="molecule type" value="Genomic_DNA"/>
</dbReference>
<dbReference type="Gene3D" id="3.30.1340.10">
    <property type="entry name" value="HPr-like"/>
    <property type="match status" value="1"/>
</dbReference>
<dbReference type="PROSITE" id="PS51350">
    <property type="entry name" value="PTS_HPR_DOM"/>
    <property type="match status" value="1"/>
</dbReference>
<keyword evidence="3" id="KW-0598">Phosphotransferase system</keyword>
<keyword evidence="6" id="KW-1185">Reference proteome</keyword>
<accession>A0A897MLG6</accession>
<evidence type="ECO:0000259" key="4">
    <source>
        <dbReference type="PROSITE" id="PS51350"/>
    </source>
</evidence>
<evidence type="ECO:0000256" key="1">
    <source>
        <dbReference type="ARBA" id="ARBA00004496"/>
    </source>
</evidence>
<dbReference type="GO" id="GO:0009401">
    <property type="term" value="P:phosphoenolpyruvate-dependent sugar phosphotransferase system"/>
    <property type="evidence" value="ECO:0007669"/>
    <property type="project" value="UniProtKB-KW"/>
</dbReference>
<proteinExistence type="predicted"/>
<keyword evidence="2" id="KW-0963">Cytoplasm</keyword>
<dbReference type="InterPro" id="IPR000032">
    <property type="entry name" value="HPr-like"/>
</dbReference>
<dbReference type="InterPro" id="IPR001020">
    <property type="entry name" value="PTS_HPr_His_P_site"/>
</dbReference>
<sequence length="90" mass="9363">MIERTVTIVPEDGLHARPASKFVETANEYDSEITVKPEGSEAVNAASMLAVTGIGAKSGDEVVLTADGPDEEAAIEAVAAVLTTPESEYE</sequence>
<evidence type="ECO:0000256" key="3">
    <source>
        <dbReference type="ARBA" id="ARBA00022683"/>
    </source>
</evidence>
<organism evidence="5 6">
    <name type="scientific">Natranaeroarchaeum sulfidigenes</name>
    <dbReference type="NCBI Taxonomy" id="2784880"/>
    <lineage>
        <taxon>Archaea</taxon>
        <taxon>Methanobacteriati</taxon>
        <taxon>Methanobacteriota</taxon>
        <taxon>Stenosarchaea group</taxon>
        <taxon>Halobacteria</taxon>
        <taxon>Halobacteriales</taxon>
        <taxon>Natronoarchaeaceae</taxon>
        <taxon>Natranaeroarchaeum</taxon>
    </lineage>
</organism>
<dbReference type="GeneID" id="70683610"/>
<comment type="subcellular location">
    <subcellularLocation>
        <location evidence="1">Cytoplasm</location>
    </subcellularLocation>
</comment>
<keyword evidence="5" id="KW-0808">Transferase</keyword>
<dbReference type="PANTHER" id="PTHR33705">
    <property type="entry name" value="PHOSPHOCARRIER PROTEIN HPR"/>
    <property type="match status" value="1"/>
</dbReference>
<dbReference type="GO" id="GO:0016740">
    <property type="term" value="F:transferase activity"/>
    <property type="evidence" value="ECO:0007669"/>
    <property type="project" value="UniProtKB-KW"/>
</dbReference>
<dbReference type="PROSITE" id="PS00369">
    <property type="entry name" value="PTS_HPR_HIS"/>
    <property type="match status" value="1"/>
</dbReference>
<dbReference type="InterPro" id="IPR050399">
    <property type="entry name" value="HPr"/>
</dbReference>
<reference evidence="5" key="1">
    <citation type="submission" date="2020-11" db="EMBL/GenBank/DDBJ databases">
        <title>Carbohydrate-dependent, anaerobic sulfur respiration: A novel catabolism in halophilic archaea.</title>
        <authorList>
            <person name="Sorokin D.Y."/>
            <person name="Messina E."/>
            <person name="Smedile F."/>
            <person name="La Cono V."/>
            <person name="Hallsworth J.E."/>
            <person name="Yakimov M.M."/>
        </authorList>
    </citation>
    <scope>NUCLEOTIDE SEQUENCE</scope>
    <source>
        <strain evidence="5">AArc-S</strain>
    </source>
</reference>
<dbReference type="NCBIfam" id="TIGR01003">
    <property type="entry name" value="PTS_HPr_family"/>
    <property type="match status" value="1"/>
</dbReference>
<dbReference type="KEGG" id="hara:AArcS_0222"/>